<reference evidence="1 2" key="1">
    <citation type="journal article" date="2012" name="J. Bacteriol.">
        <title>Complete Genome Sequence of the Thermophilic, Piezophilic, Heterotrophic Bacterium Marinitoga piezophila KA3.</title>
        <authorList>
            <person name="Lucas S."/>
            <person name="Han J."/>
            <person name="Lapidus A."/>
            <person name="Cheng J.F."/>
            <person name="Goodwin L.A."/>
            <person name="Pitluck S."/>
            <person name="Peters L."/>
            <person name="Mikhailova N."/>
            <person name="Teshima H."/>
            <person name="Detter J.C."/>
            <person name="Han C."/>
            <person name="Tapia R."/>
            <person name="Land M."/>
            <person name="Hauser L."/>
            <person name="Kyrpides N.C."/>
            <person name="Ivanova N."/>
            <person name="Pagani I."/>
            <person name="Vannier P."/>
            <person name="Oger P."/>
            <person name="Bartlett D.H."/>
            <person name="Noll K.M."/>
            <person name="Woyke T."/>
            <person name="Jebbar M."/>
        </authorList>
    </citation>
    <scope>NUCLEOTIDE SEQUENCE [LARGE SCALE GENOMIC DNA]</scope>
    <source>
        <strain evidence="2">DSM 14283 / JCM 11233 / KA3</strain>
    </source>
</reference>
<dbReference type="Pfam" id="PF01312">
    <property type="entry name" value="Bac_export_2"/>
    <property type="match status" value="1"/>
</dbReference>
<dbReference type="PANTHER" id="PTHR30531:SF12">
    <property type="entry name" value="FLAGELLAR BIOSYNTHETIC PROTEIN FLHB"/>
    <property type="match status" value="1"/>
</dbReference>
<gene>
    <name evidence="1" type="ordered locus">Marpi_1518</name>
</gene>
<keyword evidence="2" id="KW-1185">Reference proteome</keyword>
<dbReference type="RefSeq" id="WP_014296983.1">
    <property type="nucleotide sequence ID" value="NC_016751.1"/>
</dbReference>
<dbReference type="AlphaFoldDB" id="H2J497"/>
<dbReference type="PRINTS" id="PR00950">
    <property type="entry name" value="TYPE3IMSPROT"/>
</dbReference>
<evidence type="ECO:0000313" key="2">
    <source>
        <dbReference type="Proteomes" id="UP000007161"/>
    </source>
</evidence>
<dbReference type="EMBL" id="CP003257">
    <property type="protein sequence ID" value="AEX85912.1"/>
    <property type="molecule type" value="Genomic_DNA"/>
</dbReference>
<dbReference type="STRING" id="443254.Marpi_1518"/>
<dbReference type="GO" id="GO:0009306">
    <property type="term" value="P:protein secretion"/>
    <property type="evidence" value="ECO:0007669"/>
    <property type="project" value="InterPro"/>
</dbReference>
<dbReference type="SUPFAM" id="SSF160544">
    <property type="entry name" value="EscU C-terminal domain-like"/>
    <property type="match status" value="1"/>
</dbReference>
<dbReference type="Proteomes" id="UP000007161">
    <property type="component" value="Chromosome"/>
</dbReference>
<dbReference type="InterPro" id="IPR006135">
    <property type="entry name" value="T3SS_substrate_exporter"/>
</dbReference>
<dbReference type="KEGG" id="mpz:Marpi_1518"/>
<evidence type="ECO:0000313" key="1">
    <source>
        <dbReference type="EMBL" id="AEX85912.1"/>
    </source>
</evidence>
<dbReference type="eggNOG" id="COG1377">
    <property type="taxonomic scope" value="Bacteria"/>
</dbReference>
<dbReference type="Gene3D" id="3.40.1690.10">
    <property type="entry name" value="secretion proteins EscU"/>
    <property type="match status" value="1"/>
</dbReference>
<keyword evidence="1" id="KW-0282">Flagellum</keyword>
<reference evidence="2" key="2">
    <citation type="submission" date="2012-01" db="EMBL/GenBank/DDBJ databases">
        <title>Complete sequence of chromosome of Marinitoga piezophila KA3.</title>
        <authorList>
            <person name="Lucas S."/>
            <person name="Han J."/>
            <person name="Lapidus A."/>
            <person name="Cheng J.-F."/>
            <person name="Goodwin L."/>
            <person name="Pitluck S."/>
            <person name="Peters L."/>
            <person name="Mikhailova N."/>
            <person name="Teshima H."/>
            <person name="Detter J.C."/>
            <person name="Han C."/>
            <person name="Tapia R."/>
            <person name="Land M."/>
            <person name="Hauser L."/>
            <person name="Kyrpides N."/>
            <person name="Ivanova N."/>
            <person name="Pagani I."/>
            <person name="Jebbar M."/>
            <person name="Vannier P."/>
            <person name="Oger P."/>
            <person name="Cario A."/>
            <person name="Bartlett D."/>
            <person name="Noll K.M."/>
            <person name="Woyke T."/>
        </authorList>
    </citation>
    <scope>NUCLEOTIDE SEQUENCE [LARGE SCALE GENOMIC DNA]</scope>
    <source>
        <strain evidence="2">DSM 14283 / JCM 11233 / KA3</strain>
    </source>
</reference>
<keyword evidence="1" id="KW-0966">Cell projection</keyword>
<keyword evidence="1" id="KW-0969">Cilium</keyword>
<dbReference type="PANTHER" id="PTHR30531">
    <property type="entry name" value="FLAGELLAR BIOSYNTHETIC PROTEIN FLHB"/>
    <property type="match status" value="1"/>
</dbReference>
<accession>H2J497</accession>
<proteinExistence type="predicted"/>
<name>H2J497_MARPK</name>
<protein>
    <submittedName>
        <fullName evidence="1">Flagellar biosynthesis pathway, component FlhB</fullName>
    </submittedName>
</protein>
<dbReference type="GO" id="GO:0005886">
    <property type="term" value="C:plasma membrane"/>
    <property type="evidence" value="ECO:0007669"/>
    <property type="project" value="TreeGrafter"/>
</dbReference>
<organism evidence="1 2">
    <name type="scientific">Marinitoga piezophila (strain DSM 14283 / JCM 11233 / KA3)</name>
    <dbReference type="NCBI Taxonomy" id="443254"/>
    <lineage>
        <taxon>Bacteria</taxon>
        <taxon>Thermotogati</taxon>
        <taxon>Thermotogota</taxon>
        <taxon>Thermotogae</taxon>
        <taxon>Petrotogales</taxon>
        <taxon>Petrotogaceae</taxon>
        <taxon>Marinitoga</taxon>
    </lineage>
</organism>
<sequence>MDKKVVAMKYDELTDEVPVVIAKGINHIAEKILEIAKENNIPIMKNTKVVESLYSMDIPSEIPEDMYSIVAKIIAYVMKLDNENTGGIL</sequence>
<dbReference type="InterPro" id="IPR029025">
    <property type="entry name" value="T3SS_substrate_exporter_C"/>
</dbReference>
<dbReference type="HOGENOM" id="CLU_041013_4_2_0"/>